<evidence type="ECO:0008006" key="4">
    <source>
        <dbReference type="Google" id="ProtNLM"/>
    </source>
</evidence>
<reference evidence="2 3" key="1">
    <citation type="journal article" date="2019" name="Commun. Biol.">
        <title>The bagworm genome reveals a unique fibroin gene that provides high tensile strength.</title>
        <authorList>
            <person name="Kono N."/>
            <person name="Nakamura H."/>
            <person name="Ohtoshi R."/>
            <person name="Tomita M."/>
            <person name="Numata K."/>
            <person name="Arakawa K."/>
        </authorList>
    </citation>
    <scope>NUCLEOTIDE SEQUENCE [LARGE SCALE GENOMIC DNA]</scope>
</reference>
<comment type="caution">
    <text evidence="2">The sequence shown here is derived from an EMBL/GenBank/DDBJ whole genome shotgun (WGS) entry which is preliminary data.</text>
</comment>
<feature type="transmembrane region" description="Helical" evidence="1">
    <location>
        <begin position="49"/>
        <end position="72"/>
    </location>
</feature>
<dbReference type="EMBL" id="BGZK01000290">
    <property type="protein sequence ID" value="GBP34586.1"/>
    <property type="molecule type" value="Genomic_DNA"/>
</dbReference>
<dbReference type="OrthoDB" id="9982095at2759"/>
<keyword evidence="3" id="KW-1185">Reference proteome</keyword>
<keyword evidence="1" id="KW-1133">Transmembrane helix</keyword>
<gene>
    <name evidence="2" type="ORF">EVAR_85306_1</name>
</gene>
<dbReference type="AlphaFoldDB" id="A0A4C1V7Y0"/>
<sequence length="194" mass="21864">MTLFPKPPILNKLDITKSPLVKDSFGDEEKVEVYPSAPDWDRRRRASGLLLCIFVMALLVASVGVLGGVLLYRQYAIDTAVQRFQGFCSIPIDDNQEDMLIEPHFRVMPLSWSGEREPDAQLLGSMEGSRDSDLEHVLRELFQVDPDVERVLLASHNPPTSLIHDFKANASGCIDTPFGRYDTDTDIDTPRKFK</sequence>
<organism evidence="2 3">
    <name type="scientific">Eumeta variegata</name>
    <name type="common">Bagworm moth</name>
    <name type="synonym">Eumeta japonica</name>
    <dbReference type="NCBI Taxonomy" id="151549"/>
    <lineage>
        <taxon>Eukaryota</taxon>
        <taxon>Metazoa</taxon>
        <taxon>Ecdysozoa</taxon>
        <taxon>Arthropoda</taxon>
        <taxon>Hexapoda</taxon>
        <taxon>Insecta</taxon>
        <taxon>Pterygota</taxon>
        <taxon>Neoptera</taxon>
        <taxon>Endopterygota</taxon>
        <taxon>Lepidoptera</taxon>
        <taxon>Glossata</taxon>
        <taxon>Ditrysia</taxon>
        <taxon>Tineoidea</taxon>
        <taxon>Psychidae</taxon>
        <taxon>Oiketicinae</taxon>
        <taxon>Eumeta</taxon>
    </lineage>
</organism>
<name>A0A4C1V7Y0_EUMVA</name>
<dbReference type="STRING" id="151549.A0A4C1V7Y0"/>
<keyword evidence="1" id="KW-0812">Transmembrane</keyword>
<protein>
    <recommendedName>
        <fullName evidence="4">Integral membrane protein 2</fullName>
    </recommendedName>
</protein>
<evidence type="ECO:0000313" key="2">
    <source>
        <dbReference type="EMBL" id="GBP34586.1"/>
    </source>
</evidence>
<accession>A0A4C1V7Y0</accession>
<dbReference type="Proteomes" id="UP000299102">
    <property type="component" value="Unassembled WGS sequence"/>
</dbReference>
<keyword evidence="1" id="KW-0472">Membrane</keyword>
<evidence type="ECO:0000313" key="3">
    <source>
        <dbReference type="Proteomes" id="UP000299102"/>
    </source>
</evidence>
<evidence type="ECO:0000256" key="1">
    <source>
        <dbReference type="SAM" id="Phobius"/>
    </source>
</evidence>
<proteinExistence type="predicted"/>